<dbReference type="OrthoDB" id="5413827at2759"/>
<gene>
    <name evidence="1" type="ORF">ASPVEDRAFT_251293</name>
</gene>
<accession>A0A1L9P5E9</accession>
<sequence>MAKRRPPVSLEHMEKALGYEIPVLKDTKHKRFYSDLTTVSLDVYERTKREFDEYLRIKQSGHVKSNSERQTPQAEIRHTTTSGRSAIVLGHTDCTELHSFTADIHCGFNFNLPLQLTRDEGIGAMSLVKMPRGNKHVPLSRFFSLPREIRDEIYSGYTVYGFKST</sequence>
<name>A0A1L9P5E9_ASPVE</name>
<reference evidence="2" key="1">
    <citation type="journal article" date="2017" name="Genome Biol.">
        <title>Comparative genomics reveals high biological diversity and specific adaptations in the industrially and medically important fungal genus Aspergillus.</title>
        <authorList>
            <person name="de Vries R.P."/>
            <person name="Riley R."/>
            <person name="Wiebenga A."/>
            <person name="Aguilar-Osorio G."/>
            <person name="Amillis S."/>
            <person name="Uchima C.A."/>
            <person name="Anderluh G."/>
            <person name="Asadollahi M."/>
            <person name="Askin M."/>
            <person name="Barry K."/>
            <person name="Battaglia E."/>
            <person name="Bayram O."/>
            <person name="Benocci T."/>
            <person name="Braus-Stromeyer S.A."/>
            <person name="Caldana C."/>
            <person name="Canovas D."/>
            <person name="Cerqueira G.C."/>
            <person name="Chen F."/>
            <person name="Chen W."/>
            <person name="Choi C."/>
            <person name="Clum A."/>
            <person name="Dos Santos R.A."/>
            <person name="Damasio A.R."/>
            <person name="Diallinas G."/>
            <person name="Emri T."/>
            <person name="Fekete E."/>
            <person name="Flipphi M."/>
            <person name="Freyberg S."/>
            <person name="Gallo A."/>
            <person name="Gournas C."/>
            <person name="Habgood R."/>
            <person name="Hainaut M."/>
            <person name="Harispe M.L."/>
            <person name="Henrissat B."/>
            <person name="Hilden K.S."/>
            <person name="Hope R."/>
            <person name="Hossain A."/>
            <person name="Karabika E."/>
            <person name="Karaffa L."/>
            <person name="Karanyi Z."/>
            <person name="Krasevec N."/>
            <person name="Kuo A."/>
            <person name="Kusch H."/>
            <person name="LaButti K."/>
            <person name="Lagendijk E.L."/>
            <person name="Lapidus A."/>
            <person name="Levasseur A."/>
            <person name="Lindquist E."/>
            <person name="Lipzen A."/>
            <person name="Logrieco A.F."/>
            <person name="MacCabe A."/>
            <person name="Maekelae M.R."/>
            <person name="Malavazi I."/>
            <person name="Melin P."/>
            <person name="Meyer V."/>
            <person name="Mielnichuk N."/>
            <person name="Miskei M."/>
            <person name="Molnar A.P."/>
            <person name="Mule G."/>
            <person name="Ngan C.Y."/>
            <person name="Orejas M."/>
            <person name="Orosz E."/>
            <person name="Ouedraogo J.P."/>
            <person name="Overkamp K.M."/>
            <person name="Park H.-S."/>
            <person name="Perrone G."/>
            <person name="Piumi F."/>
            <person name="Punt P.J."/>
            <person name="Ram A.F."/>
            <person name="Ramon A."/>
            <person name="Rauscher S."/>
            <person name="Record E."/>
            <person name="Riano-Pachon D.M."/>
            <person name="Robert V."/>
            <person name="Roehrig J."/>
            <person name="Ruller R."/>
            <person name="Salamov A."/>
            <person name="Salih N.S."/>
            <person name="Samson R.A."/>
            <person name="Sandor E."/>
            <person name="Sanguinetti M."/>
            <person name="Schuetze T."/>
            <person name="Sepcic K."/>
            <person name="Shelest E."/>
            <person name="Sherlock G."/>
            <person name="Sophianopoulou V."/>
            <person name="Squina F.M."/>
            <person name="Sun H."/>
            <person name="Susca A."/>
            <person name="Todd R.B."/>
            <person name="Tsang A."/>
            <person name="Unkles S.E."/>
            <person name="van de Wiele N."/>
            <person name="van Rossen-Uffink D."/>
            <person name="Oliveira J.V."/>
            <person name="Vesth T.C."/>
            <person name="Visser J."/>
            <person name="Yu J.-H."/>
            <person name="Zhou M."/>
            <person name="Andersen M.R."/>
            <person name="Archer D.B."/>
            <person name="Baker S.E."/>
            <person name="Benoit I."/>
            <person name="Brakhage A.A."/>
            <person name="Braus G.H."/>
            <person name="Fischer R."/>
            <person name="Frisvad J.C."/>
            <person name="Goldman G.H."/>
            <person name="Houbraken J."/>
            <person name="Oakley B."/>
            <person name="Pocsi I."/>
            <person name="Scazzocchio C."/>
            <person name="Seiboth B."/>
            <person name="vanKuyk P.A."/>
            <person name="Wortman J."/>
            <person name="Dyer P.S."/>
            <person name="Grigoriev I.V."/>
        </authorList>
    </citation>
    <scope>NUCLEOTIDE SEQUENCE [LARGE SCALE GENOMIC DNA]</scope>
    <source>
        <strain evidence="2">CBS 583.65</strain>
    </source>
</reference>
<evidence type="ECO:0000313" key="2">
    <source>
        <dbReference type="Proteomes" id="UP000184073"/>
    </source>
</evidence>
<dbReference type="RefSeq" id="XP_040662485.1">
    <property type="nucleotide sequence ID" value="XM_040809744.1"/>
</dbReference>
<dbReference type="AlphaFoldDB" id="A0A1L9P5E9"/>
<evidence type="ECO:0000313" key="1">
    <source>
        <dbReference type="EMBL" id="OJI96722.1"/>
    </source>
</evidence>
<dbReference type="GeneID" id="63725255"/>
<dbReference type="EMBL" id="KV878125">
    <property type="protein sequence ID" value="OJI96722.1"/>
    <property type="molecule type" value="Genomic_DNA"/>
</dbReference>
<keyword evidence="2" id="KW-1185">Reference proteome</keyword>
<dbReference type="VEuPathDB" id="FungiDB:ASPVEDRAFT_251293"/>
<organism evidence="1 2">
    <name type="scientific">Aspergillus versicolor CBS 583.65</name>
    <dbReference type="NCBI Taxonomy" id="1036611"/>
    <lineage>
        <taxon>Eukaryota</taxon>
        <taxon>Fungi</taxon>
        <taxon>Dikarya</taxon>
        <taxon>Ascomycota</taxon>
        <taxon>Pezizomycotina</taxon>
        <taxon>Eurotiomycetes</taxon>
        <taxon>Eurotiomycetidae</taxon>
        <taxon>Eurotiales</taxon>
        <taxon>Aspergillaceae</taxon>
        <taxon>Aspergillus</taxon>
        <taxon>Aspergillus subgen. Nidulantes</taxon>
    </lineage>
</organism>
<dbReference type="Proteomes" id="UP000184073">
    <property type="component" value="Unassembled WGS sequence"/>
</dbReference>
<proteinExistence type="predicted"/>
<protein>
    <submittedName>
        <fullName evidence="1">Uncharacterized protein</fullName>
    </submittedName>
</protein>